<organism evidence="1 2">
    <name type="scientific">Pseudoalteromonas rubra</name>
    <dbReference type="NCBI Taxonomy" id="43658"/>
    <lineage>
        <taxon>Bacteria</taxon>
        <taxon>Pseudomonadati</taxon>
        <taxon>Pseudomonadota</taxon>
        <taxon>Gammaproteobacteria</taxon>
        <taxon>Alteromonadales</taxon>
        <taxon>Pseudoalteromonadaceae</taxon>
        <taxon>Pseudoalteromonas</taxon>
    </lineage>
</organism>
<gene>
    <name evidence="1" type="ORF">TW77_11880</name>
</gene>
<sequence length="174" mass="19707">MNTRKRSLTFDIKDQAQQLFSLEQGSPFDQLEFYIEQDQLIVSCQLPQDAVSGNQIRITANHQDNRDVDFVGILKLKEKDIMTGKVEVALKGSGKSGSYNLQLSLLGYKQRVKNSMDYMASLGHDIHPRKDDEWTVAENTKTASGMLQAVAKYLRNEFSALLGSTRQAYLTERK</sequence>
<dbReference type="PATRIC" id="fig|43658.5.peg.2516"/>
<dbReference type="RefSeq" id="WP_046005198.1">
    <property type="nucleotide sequence ID" value="NZ_JXYA01000026.1"/>
</dbReference>
<keyword evidence="2" id="KW-1185">Reference proteome</keyword>
<dbReference type="OrthoDB" id="6308650at2"/>
<protein>
    <submittedName>
        <fullName evidence="1">Uncharacterized protein</fullName>
    </submittedName>
</protein>
<name>A0A0F4QMQ9_9GAMM</name>
<dbReference type="AlphaFoldDB" id="A0A0F4QMQ9"/>
<dbReference type="EMBL" id="JXYA01000026">
    <property type="protein sequence ID" value="KJZ08545.1"/>
    <property type="molecule type" value="Genomic_DNA"/>
</dbReference>
<dbReference type="Proteomes" id="UP000033452">
    <property type="component" value="Unassembled WGS sequence"/>
</dbReference>
<proteinExistence type="predicted"/>
<comment type="caution">
    <text evidence="1">The sequence shown here is derived from an EMBL/GenBank/DDBJ whole genome shotgun (WGS) entry which is preliminary data.</text>
</comment>
<evidence type="ECO:0000313" key="2">
    <source>
        <dbReference type="Proteomes" id="UP000033452"/>
    </source>
</evidence>
<evidence type="ECO:0000313" key="1">
    <source>
        <dbReference type="EMBL" id="KJZ08545.1"/>
    </source>
</evidence>
<accession>A0A0F4QMQ9</accession>
<reference evidence="1 2" key="1">
    <citation type="journal article" date="2015" name="BMC Genomics">
        <title>Genome mining reveals unlocked bioactive potential of marine Gram-negative bacteria.</title>
        <authorList>
            <person name="Machado H."/>
            <person name="Sonnenschein E.C."/>
            <person name="Melchiorsen J."/>
            <person name="Gram L."/>
        </authorList>
    </citation>
    <scope>NUCLEOTIDE SEQUENCE [LARGE SCALE GENOMIC DNA]</scope>
    <source>
        <strain evidence="1 2">S2471</strain>
    </source>
</reference>